<organism evidence="1 2">
    <name type="scientific">Phytophthora rubi</name>
    <dbReference type="NCBI Taxonomy" id="129364"/>
    <lineage>
        <taxon>Eukaryota</taxon>
        <taxon>Sar</taxon>
        <taxon>Stramenopiles</taxon>
        <taxon>Oomycota</taxon>
        <taxon>Peronosporomycetes</taxon>
        <taxon>Peronosporales</taxon>
        <taxon>Peronosporaceae</taxon>
        <taxon>Phytophthora</taxon>
    </lineage>
</organism>
<dbReference type="EMBL" id="QXFV01000580">
    <property type="protein sequence ID" value="KAE9033616.1"/>
    <property type="molecule type" value="Genomic_DNA"/>
</dbReference>
<dbReference type="Proteomes" id="UP000429607">
    <property type="component" value="Unassembled WGS sequence"/>
</dbReference>
<proteinExistence type="predicted"/>
<reference evidence="1 2" key="1">
    <citation type="submission" date="2018-09" db="EMBL/GenBank/DDBJ databases">
        <title>Genomic investigation of the strawberry pathogen Phytophthora fragariae indicates pathogenicity is determined by transcriptional variation in three key races.</title>
        <authorList>
            <person name="Adams T.M."/>
            <person name="Armitage A.D."/>
            <person name="Sobczyk M.K."/>
            <person name="Bates H.J."/>
            <person name="Dunwell J.M."/>
            <person name="Nellist C.F."/>
            <person name="Harrison R.J."/>
        </authorList>
    </citation>
    <scope>NUCLEOTIDE SEQUENCE [LARGE SCALE GENOMIC DNA]</scope>
    <source>
        <strain evidence="1 2">SCRP249</strain>
    </source>
</reference>
<gene>
    <name evidence="1" type="ORF">PR001_g10086</name>
</gene>
<dbReference type="AlphaFoldDB" id="A0A6A3MLC2"/>
<sequence>MFGGNWTEDLWVMAFSGKLEGLGLAFNDKMQPMWMAESGTVTHMLDRMLGLYPTKAPVTNAMELMSELKPGDKTCTEHFQYLVYVAEKFRTRSCCSACVSRRWATPRRHQGPMSREDRNSSRYLINFVDHSCNYVRVFLTMNKVEATKKFEHFLVFFKK</sequence>
<accession>A0A6A3MLC2</accession>
<evidence type="ECO:0000313" key="1">
    <source>
        <dbReference type="EMBL" id="KAE9033616.1"/>
    </source>
</evidence>
<comment type="caution">
    <text evidence="1">The sequence shown here is derived from an EMBL/GenBank/DDBJ whole genome shotgun (WGS) entry which is preliminary data.</text>
</comment>
<protein>
    <submittedName>
        <fullName evidence="1">Uncharacterized protein</fullName>
    </submittedName>
</protein>
<name>A0A6A3MLC2_9STRA</name>
<evidence type="ECO:0000313" key="2">
    <source>
        <dbReference type="Proteomes" id="UP000429607"/>
    </source>
</evidence>